<dbReference type="InterPro" id="IPR006297">
    <property type="entry name" value="EF-4"/>
</dbReference>
<feature type="non-terminal residue" evidence="7">
    <location>
        <position position="417"/>
    </location>
</feature>
<dbReference type="InterPro" id="IPR035647">
    <property type="entry name" value="EFG_III/V"/>
</dbReference>
<keyword evidence="4" id="KW-0378">Hydrolase</keyword>
<comment type="similarity">
    <text evidence="1">Belongs to the TRAFAC class translation factor GTPase superfamily. Classic translation factor GTPase family. LepA subfamily.</text>
</comment>
<proteinExistence type="inferred from homology"/>
<dbReference type="InterPro" id="IPR000795">
    <property type="entry name" value="T_Tr_GTP-bd_dom"/>
</dbReference>
<evidence type="ECO:0000256" key="4">
    <source>
        <dbReference type="ARBA" id="ARBA00022801"/>
    </source>
</evidence>
<dbReference type="Pfam" id="PF14492">
    <property type="entry name" value="EFG_III"/>
    <property type="match status" value="1"/>
</dbReference>
<evidence type="ECO:0000256" key="3">
    <source>
        <dbReference type="ARBA" id="ARBA00022741"/>
    </source>
</evidence>
<evidence type="ECO:0000259" key="6">
    <source>
        <dbReference type="PROSITE" id="PS51722"/>
    </source>
</evidence>
<feature type="domain" description="Tr-type G" evidence="6">
    <location>
        <begin position="2"/>
        <end position="188"/>
    </location>
</feature>
<evidence type="ECO:0000256" key="2">
    <source>
        <dbReference type="ARBA" id="ARBA00022475"/>
    </source>
</evidence>
<dbReference type="PRINTS" id="PR00315">
    <property type="entry name" value="ELONGATNFCT"/>
</dbReference>
<dbReference type="EMBL" id="PFEA01000016">
    <property type="protein sequence ID" value="PJE59973.1"/>
    <property type="molecule type" value="Genomic_DNA"/>
</dbReference>
<dbReference type="Pfam" id="PF03144">
    <property type="entry name" value="GTP_EFTU_D2"/>
    <property type="match status" value="1"/>
</dbReference>
<dbReference type="GO" id="GO:0003924">
    <property type="term" value="F:GTPase activity"/>
    <property type="evidence" value="ECO:0007669"/>
    <property type="project" value="InterPro"/>
</dbReference>
<dbReference type="CDD" id="cd03699">
    <property type="entry name" value="EF4_II"/>
    <property type="match status" value="1"/>
</dbReference>
<gene>
    <name evidence="7" type="primary">lepA</name>
    <name evidence="7" type="ORF">COU85_00765</name>
</gene>
<keyword evidence="2" id="KW-0472">Membrane</keyword>
<keyword evidence="2" id="KW-1003">Cell membrane</keyword>
<evidence type="ECO:0000256" key="1">
    <source>
        <dbReference type="ARBA" id="ARBA00005454"/>
    </source>
</evidence>
<organism evidence="7 8">
    <name type="scientific">Candidatus Portnoybacteria bacterium CG10_big_fil_rev_8_21_14_0_10_44_7</name>
    <dbReference type="NCBI Taxonomy" id="1974816"/>
    <lineage>
        <taxon>Bacteria</taxon>
        <taxon>Candidatus Portnoyibacteriota</taxon>
    </lineage>
</organism>
<protein>
    <submittedName>
        <fullName evidence="7">Elongation factor 4</fullName>
    </submittedName>
</protein>
<dbReference type="Gene3D" id="3.40.50.300">
    <property type="entry name" value="P-loop containing nucleotide triphosphate hydrolases"/>
    <property type="match status" value="1"/>
</dbReference>
<evidence type="ECO:0000256" key="5">
    <source>
        <dbReference type="ARBA" id="ARBA00023134"/>
    </source>
</evidence>
<dbReference type="InterPro" id="IPR027417">
    <property type="entry name" value="P-loop_NTPase"/>
</dbReference>
<dbReference type="NCBIfam" id="TIGR01393">
    <property type="entry name" value="lepA"/>
    <property type="match status" value="1"/>
</dbReference>
<dbReference type="PROSITE" id="PS00301">
    <property type="entry name" value="G_TR_1"/>
    <property type="match status" value="1"/>
</dbReference>
<reference evidence="8" key="1">
    <citation type="submission" date="2017-09" db="EMBL/GenBank/DDBJ databases">
        <title>Depth-based differentiation of microbial function through sediment-hosted aquifers and enrichment of novel symbionts in the deep terrestrial subsurface.</title>
        <authorList>
            <person name="Probst A.J."/>
            <person name="Ladd B."/>
            <person name="Jarett J.K."/>
            <person name="Geller-Mcgrath D.E."/>
            <person name="Sieber C.M.K."/>
            <person name="Emerson J.B."/>
            <person name="Anantharaman K."/>
            <person name="Thomas B.C."/>
            <person name="Malmstrom R."/>
            <person name="Stieglmeier M."/>
            <person name="Klingl A."/>
            <person name="Woyke T."/>
            <person name="Ryan C.M."/>
            <person name="Banfield J.F."/>
        </authorList>
    </citation>
    <scope>NUCLEOTIDE SEQUENCE [LARGE SCALE GENOMIC DNA]</scope>
</reference>
<sequence>MSNIRNFCIIAHIDHGKSTLADRFLELTQTIEKRKMRAQVLDQMDIERERGITIKMTPVTMEYGLKDQKYTLNLIDTPGHVDFSYEVSRSLAAVEGAILLVDATRGVQAQTLANLQLAWQQGLTIIPVLNKIDLPSARVAEAEQEVRATLASVTGKAFVGKVLPISAKSGSGVSALLASVIEKIPPPTQKTENLQALIFDSVYDHYKGVIAYVRLFGGQIQAGQKIKIAASQKETEALEVGIFRPHLLKKDSLVAGQIGYIATGLKDISLCRVGGTIVLPQDSAPALPGYREPKPMVFASFYPASEQDNFGLLKEALEKLSLNDAALTFELESSEALGRGFKCGFLGMLHLEIISERLRREYDLELLITTPSVAYEILEKTRDAVPKIVKAAQEMPDAHLIEYIREPWMRLEILTPS</sequence>
<dbReference type="GO" id="GO:0043022">
    <property type="term" value="F:ribosome binding"/>
    <property type="evidence" value="ECO:0007669"/>
    <property type="project" value="TreeGrafter"/>
</dbReference>
<dbReference type="HAMAP" id="MF_00071">
    <property type="entry name" value="LepA"/>
    <property type="match status" value="1"/>
</dbReference>
<dbReference type="InterPro" id="IPR009000">
    <property type="entry name" value="Transl_B-barrel_sf"/>
</dbReference>
<dbReference type="CDD" id="cd01890">
    <property type="entry name" value="LepA"/>
    <property type="match status" value="1"/>
</dbReference>
<comment type="caution">
    <text evidence="7">The sequence shown here is derived from an EMBL/GenBank/DDBJ whole genome shotgun (WGS) entry which is preliminary data.</text>
</comment>
<dbReference type="Gene3D" id="3.30.70.870">
    <property type="entry name" value="Elongation Factor G (Translational Gtpase), domain 3"/>
    <property type="match status" value="1"/>
</dbReference>
<dbReference type="GO" id="GO:0005525">
    <property type="term" value="F:GTP binding"/>
    <property type="evidence" value="ECO:0007669"/>
    <property type="project" value="UniProtKB-KW"/>
</dbReference>
<dbReference type="InterPro" id="IPR041095">
    <property type="entry name" value="EFG_II"/>
</dbReference>
<dbReference type="InterPro" id="IPR031157">
    <property type="entry name" value="G_TR_CS"/>
</dbReference>
<dbReference type="GO" id="GO:0003746">
    <property type="term" value="F:translation elongation factor activity"/>
    <property type="evidence" value="ECO:0007669"/>
    <property type="project" value="UniProtKB-KW"/>
</dbReference>
<dbReference type="GO" id="GO:0045727">
    <property type="term" value="P:positive regulation of translation"/>
    <property type="evidence" value="ECO:0007669"/>
    <property type="project" value="TreeGrafter"/>
</dbReference>
<dbReference type="FunFam" id="3.40.50.300:FF:000078">
    <property type="entry name" value="Elongation factor 4"/>
    <property type="match status" value="1"/>
</dbReference>
<dbReference type="PROSITE" id="PS51722">
    <property type="entry name" value="G_TR_2"/>
    <property type="match status" value="1"/>
</dbReference>
<dbReference type="FunFam" id="2.40.30.10:FF:000015">
    <property type="entry name" value="Translation factor GUF1, mitochondrial"/>
    <property type="match status" value="1"/>
</dbReference>
<keyword evidence="7" id="KW-0251">Elongation factor</keyword>
<keyword evidence="7" id="KW-0648">Protein biosynthesis</keyword>
<dbReference type="AlphaFoldDB" id="A0A2M8KJ92"/>
<dbReference type="SUPFAM" id="SSF54980">
    <property type="entry name" value="EF-G C-terminal domain-like"/>
    <property type="match status" value="1"/>
</dbReference>
<dbReference type="InterPro" id="IPR004161">
    <property type="entry name" value="EFTu-like_2"/>
</dbReference>
<dbReference type="PANTHER" id="PTHR43512">
    <property type="entry name" value="TRANSLATION FACTOR GUF1-RELATED"/>
    <property type="match status" value="1"/>
</dbReference>
<keyword evidence="3" id="KW-0547">Nucleotide-binding</keyword>
<dbReference type="Pfam" id="PF00009">
    <property type="entry name" value="GTP_EFTU"/>
    <property type="match status" value="1"/>
</dbReference>
<dbReference type="NCBIfam" id="TIGR00231">
    <property type="entry name" value="small_GTP"/>
    <property type="match status" value="1"/>
</dbReference>
<keyword evidence="5" id="KW-0342">GTP-binding</keyword>
<accession>A0A2M8KJ92</accession>
<dbReference type="CDD" id="cd16260">
    <property type="entry name" value="EF4_III"/>
    <property type="match status" value="1"/>
</dbReference>
<dbReference type="FunFam" id="3.30.70.870:FF:000004">
    <property type="entry name" value="Translation factor GUF1, mitochondrial"/>
    <property type="match status" value="1"/>
</dbReference>
<dbReference type="Proteomes" id="UP000231086">
    <property type="component" value="Unassembled WGS sequence"/>
</dbReference>
<evidence type="ECO:0000313" key="8">
    <source>
        <dbReference type="Proteomes" id="UP000231086"/>
    </source>
</evidence>
<evidence type="ECO:0000313" key="7">
    <source>
        <dbReference type="EMBL" id="PJE59973.1"/>
    </source>
</evidence>
<dbReference type="SUPFAM" id="SSF50447">
    <property type="entry name" value="Translation proteins"/>
    <property type="match status" value="1"/>
</dbReference>
<dbReference type="InterPro" id="IPR005225">
    <property type="entry name" value="Small_GTP-bd"/>
</dbReference>
<name>A0A2M8KJ92_9BACT</name>
<dbReference type="SUPFAM" id="SSF52540">
    <property type="entry name" value="P-loop containing nucleoside triphosphate hydrolases"/>
    <property type="match status" value="1"/>
</dbReference>
<dbReference type="Gene3D" id="2.40.30.10">
    <property type="entry name" value="Translation factors"/>
    <property type="match status" value="1"/>
</dbReference>
<dbReference type="PANTHER" id="PTHR43512:SF4">
    <property type="entry name" value="TRANSLATION FACTOR GUF1 HOMOLOG, CHLOROPLASTIC"/>
    <property type="match status" value="1"/>
</dbReference>